<evidence type="ECO:0000259" key="4">
    <source>
        <dbReference type="PROSITE" id="PS50949"/>
    </source>
</evidence>
<dbReference type="Gene3D" id="1.10.10.10">
    <property type="entry name" value="Winged helix-like DNA-binding domain superfamily/Winged helix DNA-binding domain"/>
    <property type="match status" value="2"/>
</dbReference>
<evidence type="ECO:0000256" key="3">
    <source>
        <dbReference type="ARBA" id="ARBA00023163"/>
    </source>
</evidence>
<dbReference type="Gene3D" id="1.20.120.530">
    <property type="entry name" value="GntR ligand-binding domain-like"/>
    <property type="match status" value="1"/>
</dbReference>
<keyword evidence="1" id="KW-0805">Transcription regulation</keyword>
<dbReference type="SMART" id="SM00895">
    <property type="entry name" value="FCD"/>
    <property type="match status" value="1"/>
</dbReference>
<proteinExistence type="predicted"/>
<evidence type="ECO:0000313" key="6">
    <source>
        <dbReference type="Proteomes" id="UP000594118"/>
    </source>
</evidence>
<keyword evidence="2" id="KW-0238">DNA-binding</keyword>
<dbReference type="PANTHER" id="PTHR43537:SF49">
    <property type="entry name" value="TRANSCRIPTIONAL REGULATORY PROTEIN"/>
    <property type="match status" value="1"/>
</dbReference>
<dbReference type="SMART" id="SM00345">
    <property type="entry name" value="HTH_GNTR"/>
    <property type="match status" value="2"/>
</dbReference>
<reference evidence="5 6" key="1">
    <citation type="submission" date="2019-10" db="EMBL/GenBank/DDBJ databases">
        <title>Pseudopuniceibacterium sp. HQ09 islated from Antarctica.</title>
        <authorList>
            <person name="Liao L."/>
            <person name="Su S."/>
            <person name="Chen B."/>
            <person name="Yu Y."/>
        </authorList>
    </citation>
    <scope>NUCLEOTIDE SEQUENCE [LARGE SCALE GENOMIC DNA]</scope>
    <source>
        <strain evidence="5 6">HQ09</strain>
    </source>
</reference>
<dbReference type="Proteomes" id="UP000594118">
    <property type="component" value="Chromosome"/>
</dbReference>
<dbReference type="RefSeq" id="WP_193079234.1">
    <property type="nucleotide sequence ID" value="NZ_CP045201.1"/>
</dbReference>
<dbReference type="GO" id="GO:0003677">
    <property type="term" value="F:DNA binding"/>
    <property type="evidence" value="ECO:0007669"/>
    <property type="project" value="UniProtKB-KW"/>
</dbReference>
<dbReference type="InterPro" id="IPR000524">
    <property type="entry name" value="Tscrpt_reg_HTH_GntR"/>
</dbReference>
<organism evidence="5 6">
    <name type="scientific">Pseudooceanicola spongiae</name>
    <dbReference type="NCBI Taxonomy" id="2613965"/>
    <lineage>
        <taxon>Bacteria</taxon>
        <taxon>Pseudomonadati</taxon>
        <taxon>Pseudomonadota</taxon>
        <taxon>Alphaproteobacteria</taxon>
        <taxon>Rhodobacterales</taxon>
        <taxon>Paracoccaceae</taxon>
        <taxon>Pseudooceanicola</taxon>
    </lineage>
</organism>
<dbReference type="InterPro" id="IPR036390">
    <property type="entry name" value="WH_DNA-bd_sf"/>
</dbReference>
<dbReference type="KEGG" id="pshq:F3W81_11115"/>
<evidence type="ECO:0000256" key="2">
    <source>
        <dbReference type="ARBA" id="ARBA00023125"/>
    </source>
</evidence>
<dbReference type="EMBL" id="CP045201">
    <property type="protein sequence ID" value="QOL81315.1"/>
    <property type="molecule type" value="Genomic_DNA"/>
</dbReference>
<dbReference type="Pfam" id="PF07729">
    <property type="entry name" value="FCD"/>
    <property type="match status" value="1"/>
</dbReference>
<sequence length="315" mass="35451">MAELRRNARQNHLTLAKQVISIALERGLQPGEHLPEQAFSEACGVSRTPMRAAFKILEENEILSWREEEGYFLETGPQDGLTEAAQLLEEMEDSLATRILSDRAARRISDVQSVSALVRRYGRSRSTVLNALKILARDGIVTQLPGRSWAFQPILDTPRSIEESLQFRLILEPQAITAPGFQLDAQKAGLLRAQMQAHLQTRQGRIGSASFMRIDTEFHGFIAECSGNRFARGALLAHHRLRRATQKDLSIPDFRLRQSLEEHLDILDSLEQLQFDVAADLMTLHLRRSRIRRPEAANRGIVPLTRGPLTRGPSA</sequence>
<keyword evidence="3" id="KW-0804">Transcription</keyword>
<dbReference type="InterPro" id="IPR036388">
    <property type="entry name" value="WH-like_DNA-bd_sf"/>
</dbReference>
<accession>A0A7L9WLP4</accession>
<keyword evidence="6" id="KW-1185">Reference proteome</keyword>
<dbReference type="InterPro" id="IPR011711">
    <property type="entry name" value="GntR_C"/>
</dbReference>
<name>A0A7L9WLP4_9RHOB</name>
<gene>
    <name evidence="5" type="ORF">F3W81_11115</name>
</gene>
<feature type="domain" description="HTH gntR-type" evidence="4">
    <location>
        <begin position="9"/>
        <end position="76"/>
    </location>
</feature>
<protein>
    <submittedName>
        <fullName evidence="5">GntR family transcriptional regulator</fullName>
    </submittedName>
</protein>
<dbReference type="GO" id="GO:0003700">
    <property type="term" value="F:DNA-binding transcription factor activity"/>
    <property type="evidence" value="ECO:0007669"/>
    <property type="project" value="InterPro"/>
</dbReference>
<evidence type="ECO:0000256" key="1">
    <source>
        <dbReference type="ARBA" id="ARBA00023015"/>
    </source>
</evidence>
<dbReference type="InterPro" id="IPR008920">
    <property type="entry name" value="TF_FadR/GntR_C"/>
</dbReference>
<dbReference type="SUPFAM" id="SSF48008">
    <property type="entry name" value="GntR ligand-binding domain-like"/>
    <property type="match status" value="1"/>
</dbReference>
<dbReference type="SUPFAM" id="SSF46785">
    <property type="entry name" value="Winged helix' DNA-binding domain"/>
    <property type="match status" value="2"/>
</dbReference>
<dbReference type="AlphaFoldDB" id="A0A7L9WLP4"/>
<evidence type="ECO:0000313" key="5">
    <source>
        <dbReference type="EMBL" id="QOL81315.1"/>
    </source>
</evidence>
<dbReference type="PROSITE" id="PS50949">
    <property type="entry name" value="HTH_GNTR"/>
    <property type="match status" value="1"/>
</dbReference>
<dbReference type="PANTHER" id="PTHR43537">
    <property type="entry name" value="TRANSCRIPTIONAL REGULATOR, GNTR FAMILY"/>
    <property type="match status" value="1"/>
</dbReference>